<dbReference type="AlphaFoldDB" id="A0AB39UUN5"/>
<dbReference type="KEGG" id="tcd:AAIA72_14585"/>
<dbReference type="GO" id="GO:0015888">
    <property type="term" value="P:thiamine transport"/>
    <property type="evidence" value="ECO:0007669"/>
    <property type="project" value="InterPro"/>
</dbReference>
<dbReference type="InterPro" id="IPR006059">
    <property type="entry name" value="SBP"/>
</dbReference>
<dbReference type="SUPFAM" id="SSF53850">
    <property type="entry name" value="Periplasmic binding protein-like II"/>
    <property type="match status" value="1"/>
</dbReference>
<evidence type="ECO:0000256" key="4">
    <source>
        <dbReference type="ARBA" id="ARBA00022448"/>
    </source>
</evidence>
<protein>
    <recommendedName>
        <fullName evidence="3">Thiamine-binding periplasmic protein</fullName>
    </recommendedName>
</protein>
<dbReference type="NCBIfam" id="TIGR01254">
    <property type="entry name" value="sfuA"/>
    <property type="match status" value="1"/>
</dbReference>
<dbReference type="GO" id="GO:0030976">
    <property type="term" value="F:thiamine pyrophosphate binding"/>
    <property type="evidence" value="ECO:0007669"/>
    <property type="project" value="TreeGrafter"/>
</dbReference>
<proteinExistence type="inferred from homology"/>
<evidence type="ECO:0000256" key="3">
    <source>
        <dbReference type="ARBA" id="ARBA00019815"/>
    </source>
</evidence>
<reference evidence="8" key="1">
    <citation type="submission" date="2024-05" db="EMBL/GenBank/DDBJ databases">
        <title>Genome sequencing of novel strain.</title>
        <authorList>
            <person name="Ganbat D."/>
            <person name="Ganbat S."/>
            <person name="Lee S.-J."/>
        </authorList>
    </citation>
    <scope>NUCLEOTIDE SEQUENCE</scope>
    <source>
        <strain evidence="8">SMD15-11</strain>
    </source>
</reference>
<sequence>MKVLSVLLGALLFWGTAQAETLRVYTYESFVSEWGPGPEIEKRFEARCGCDLEFVGLQDGVALLNRLKLEGAQSDADVILGIDDGLVAEAEKLGLFAPHGLDLSGLNLPVTWTDNYFVPYDYGYFAFIYNADKLPEPPKSLKALVADPQLKVIYQDPRTSTPGQGLMLWINTVYGDAAEQAWKQLATHTVTITPGWSEAYNLFLEGQGDMVLSYTTSPAYHMTYDKTDKYRAAVFGEGHYTQIEVLGRLAHARHPELANDFLKFMISPAAQDVLAGTNWMYPVREDAKRPEAFDRLPKVKPLHLAPAEVAAHRKAWIATWRAAVSR</sequence>
<dbReference type="GO" id="GO:0030975">
    <property type="term" value="F:thiamine binding"/>
    <property type="evidence" value="ECO:0007669"/>
    <property type="project" value="InterPro"/>
</dbReference>
<keyword evidence="5 7" id="KW-0732">Signal</keyword>
<dbReference type="InterPro" id="IPR005967">
    <property type="entry name" value="ThiB"/>
</dbReference>
<keyword evidence="6" id="KW-0574">Periplasm</keyword>
<dbReference type="EMBL" id="CP154858">
    <property type="protein sequence ID" value="XDT72007.1"/>
    <property type="molecule type" value="Genomic_DNA"/>
</dbReference>
<evidence type="ECO:0000256" key="7">
    <source>
        <dbReference type="SAM" id="SignalP"/>
    </source>
</evidence>
<dbReference type="InterPro" id="IPR005948">
    <property type="entry name" value="ThiB-like"/>
</dbReference>
<comment type="similarity">
    <text evidence="2">Belongs to the bacterial solute-binding protein 1 family.</text>
</comment>
<dbReference type="NCBIfam" id="TIGR01276">
    <property type="entry name" value="thiB"/>
    <property type="match status" value="1"/>
</dbReference>
<keyword evidence="4" id="KW-0813">Transport</keyword>
<gene>
    <name evidence="8" type="primary">thiB</name>
    <name evidence="8" type="ORF">AAIA72_14585</name>
</gene>
<dbReference type="PANTHER" id="PTHR30006:SF3">
    <property type="entry name" value="THIAMINE-BINDING PERIPLASMIC PROTEIN"/>
    <property type="match status" value="1"/>
</dbReference>
<feature type="chain" id="PRO_5044335225" description="Thiamine-binding periplasmic protein" evidence="7">
    <location>
        <begin position="20"/>
        <end position="326"/>
    </location>
</feature>
<evidence type="ECO:0000256" key="5">
    <source>
        <dbReference type="ARBA" id="ARBA00022729"/>
    </source>
</evidence>
<evidence type="ECO:0000313" key="8">
    <source>
        <dbReference type="EMBL" id="XDT72007.1"/>
    </source>
</evidence>
<accession>A0AB39UUN5</accession>
<evidence type="ECO:0000256" key="6">
    <source>
        <dbReference type="ARBA" id="ARBA00022764"/>
    </source>
</evidence>
<dbReference type="CDD" id="cd13545">
    <property type="entry name" value="PBP2_TbpA"/>
    <property type="match status" value="1"/>
</dbReference>
<name>A0AB39UUN5_9GAMM</name>
<organism evidence="8">
    <name type="scientific">Thermohahella caldifontis</name>
    <dbReference type="NCBI Taxonomy" id="3142973"/>
    <lineage>
        <taxon>Bacteria</taxon>
        <taxon>Pseudomonadati</taxon>
        <taxon>Pseudomonadota</taxon>
        <taxon>Gammaproteobacteria</taxon>
        <taxon>Oceanospirillales</taxon>
        <taxon>Hahellaceae</taxon>
        <taxon>Thermohahella</taxon>
    </lineage>
</organism>
<feature type="signal peptide" evidence="7">
    <location>
        <begin position="1"/>
        <end position="19"/>
    </location>
</feature>
<evidence type="ECO:0000256" key="2">
    <source>
        <dbReference type="ARBA" id="ARBA00008520"/>
    </source>
</evidence>
<dbReference type="RefSeq" id="WP_369601028.1">
    <property type="nucleotide sequence ID" value="NZ_CP154858.1"/>
</dbReference>
<dbReference type="Gene3D" id="3.40.190.10">
    <property type="entry name" value="Periplasmic binding protein-like II"/>
    <property type="match status" value="2"/>
</dbReference>
<dbReference type="Pfam" id="PF13416">
    <property type="entry name" value="SBP_bac_8"/>
    <property type="match status" value="1"/>
</dbReference>
<evidence type="ECO:0000256" key="1">
    <source>
        <dbReference type="ARBA" id="ARBA00004418"/>
    </source>
</evidence>
<dbReference type="PANTHER" id="PTHR30006">
    <property type="entry name" value="THIAMINE-BINDING PERIPLASMIC PROTEIN-RELATED"/>
    <property type="match status" value="1"/>
</dbReference>
<dbReference type="GO" id="GO:0030288">
    <property type="term" value="C:outer membrane-bounded periplasmic space"/>
    <property type="evidence" value="ECO:0007669"/>
    <property type="project" value="InterPro"/>
</dbReference>
<comment type="subcellular location">
    <subcellularLocation>
        <location evidence="1">Periplasm</location>
    </subcellularLocation>
</comment>